<reference evidence="2 3" key="1">
    <citation type="submission" date="2015-02" db="EMBL/GenBank/DDBJ databases">
        <title>Evolution of amylase-binding proteins of oral streptococcal species.</title>
        <authorList>
            <person name="Haase E.M."/>
        </authorList>
    </citation>
    <scope>NUCLEOTIDE SEQUENCE [LARGE SCALE GENOMIC DNA]</scope>
    <source>
        <strain evidence="2 3">COL85/1862</strain>
    </source>
</reference>
<evidence type="ECO:0000256" key="1">
    <source>
        <dbReference type="SAM" id="Phobius"/>
    </source>
</evidence>
<accession>A0A0F2CXP9</accession>
<dbReference type="EMBL" id="JYGM01000008">
    <property type="protein sequence ID" value="KJQ62505.1"/>
    <property type="molecule type" value="Genomic_DNA"/>
</dbReference>
<evidence type="ECO:0000313" key="2">
    <source>
        <dbReference type="EMBL" id="KJQ62505.1"/>
    </source>
</evidence>
<protein>
    <recommendedName>
        <fullName evidence="4">DUF3149 domain-containing protein</fullName>
    </recommendedName>
</protein>
<evidence type="ECO:0000313" key="3">
    <source>
        <dbReference type="Proteomes" id="UP000033657"/>
    </source>
</evidence>
<comment type="caution">
    <text evidence="2">The sequence shown here is derived from an EMBL/GenBank/DDBJ whole genome shotgun (WGS) entry which is preliminary data.</text>
</comment>
<dbReference type="RefSeq" id="WP_173425170.1">
    <property type="nucleotide sequence ID" value="NZ_JYGM01000008.1"/>
</dbReference>
<gene>
    <name evidence="2" type="ORF">TZ87_01007</name>
</gene>
<dbReference type="AlphaFoldDB" id="A0A0F2CXP9"/>
<dbReference type="PATRIC" id="fig|28037.209.peg.998"/>
<sequence>MTLTELFFGIALGLSLVFGICFVILFIAYNVLYHRVNKNFKAVNHD</sequence>
<organism evidence="2 3">
    <name type="scientific">Streptococcus oralis subsp. oralis</name>
    <dbReference type="NCBI Taxonomy" id="1891914"/>
    <lineage>
        <taxon>Bacteria</taxon>
        <taxon>Bacillati</taxon>
        <taxon>Bacillota</taxon>
        <taxon>Bacilli</taxon>
        <taxon>Lactobacillales</taxon>
        <taxon>Streptococcaceae</taxon>
        <taxon>Streptococcus</taxon>
    </lineage>
</organism>
<keyword evidence="1" id="KW-0472">Membrane</keyword>
<keyword evidence="1" id="KW-0812">Transmembrane</keyword>
<dbReference type="Proteomes" id="UP000033657">
    <property type="component" value="Unassembled WGS sequence"/>
</dbReference>
<keyword evidence="1" id="KW-1133">Transmembrane helix</keyword>
<feature type="transmembrane region" description="Helical" evidence="1">
    <location>
        <begin position="6"/>
        <end position="32"/>
    </location>
</feature>
<proteinExistence type="predicted"/>
<evidence type="ECO:0008006" key="4">
    <source>
        <dbReference type="Google" id="ProtNLM"/>
    </source>
</evidence>
<name>A0A0F2CXP9_STROR</name>